<dbReference type="GO" id="GO:0005524">
    <property type="term" value="F:ATP binding"/>
    <property type="evidence" value="ECO:0007669"/>
    <property type="project" value="UniProtKB-KW"/>
</dbReference>
<dbReference type="SMART" id="SM00847">
    <property type="entry name" value="HA2"/>
    <property type="match status" value="1"/>
</dbReference>
<dbReference type="InterPro" id="IPR011545">
    <property type="entry name" value="DEAD/DEAH_box_helicase_dom"/>
</dbReference>
<dbReference type="InterPro" id="IPR014001">
    <property type="entry name" value="Helicase_ATP-bd"/>
</dbReference>
<keyword evidence="3" id="KW-0378">Hydrolase</keyword>
<keyword evidence="10" id="KW-1185">Reference proteome</keyword>
<comment type="similarity">
    <text evidence="1">Belongs to the DEAD box helicase family. DEAH subfamily.</text>
</comment>
<dbReference type="PROSITE" id="PS00690">
    <property type="entry name" value="DEAH_ATP_HELICASE"/>
    <property type="match status" value="1"/>
</dbReference>
<reference evidence="9" key="1">
    <citation type="submission" date="2022-10" db="EMBL/GenBank/DDBJ databases">
        <title>Culturing micro-colonial fungi from biological soil crusts in the Mojave desert and describing Neophaeococcomyces mojavensis, and introducing the new genera and species Taxawa tesnikishii.</title>
        <authorList>
            <person name="Kurbessoian T."/>
            <person name="Stajich J.E."/>
        </authorList>
    </citation>
    <scope>NUCLEOTIDE SEQUENCE</scope>
    <source>
        <strain evidence="9">TK_35</strain>
    </source>
</reference>
<keyword evidence="5" id="KW-0067">ATP-binding</keyword>
<dbReference type="Gene3D" id="3.40.50.300">
    <property type="entry name" value="P-loop containing nucleotide triphosphate hydrolases"/>
    <property type="match status" value="2"/>
</dbReference>
<dbReference type="SMART" id="SM00490">
    <property type="entry name" value="HELICc"/>
    <property type="match status" value="1"/>
</dbReference>
<dbReference type="SMART" id="SM00487">
    <property type="entry name" value="DEXDc"/>
    <property type="match status" value="1"/>
</dbReference>
<dbReference type="PROSITE" id="PS51192">
    <property type="entry name" value="HELICASE_ATP_BIND_1"/>
    <property type="match status" value="1"/>
</dbReference>
<evidence type="ECO:0008006" key="11">
    <source>
        <dbReference type="Google" id="ProtNLM"/>
    </source>
</evidence>
<feature type="compositionally biased region" description="Polar residues" evidence="6">
    <location>
        <begin position="99"/>
        <end position="114"/>
    </location>
</feature>
<dbReference type="CDD" id="cd18791">
    <property type="entry name" value="SF2_C_RHA"/>
    <property type="match status" value="1"/>
</dbReference>
<dbReference type="InterPro" id="IPR027417">
    <property type="entry name" value="P-loop_NTPase"/>
</dbReference>
<dbReference type="PROSITE" id="PS51194">
    <property type="entry name" value="HELICASE_CTER"/>
    <property type="match status" value="1"/>
</dbReference>
<dbReference type="PANTHER" id="PTHR18934:SF99">
    <property type="entry name" value="ATP-DEPENDENT RNA HELICASE DHX37-RELATED"/>
    <property type="match status" value="1"/>
</dbReference>
<evidence type="ECO:0000256" key="3">
    <source>
        <dbReference type="ARBA" id="ARBA00022801"/>
    </source>
</evidence>
<feature type="domain" description="Helicase C-terminal" evidence="8">
    <location>
        <begin position="531"/>
        <end position="705"/>
    </location>
</feature>
<dbReference type="Gene3D" id="1.20.120.1080">
    <property type="match status" value="1"/>
</dbReference>
<evidence type="ECO:0000256" key="6">
    <source>
        <dbReference type="SAM" id="MobiDB-lite"/>
    </source>
</evidence>
<dbReference type="InterPro" id="IPR007502">
    <property type="entry name" value="Helicase-assoc_dom"/>
</dbReference>
<feature type="compositionally biased region" description="Polar residues" evidence="6">
    <location>
        <begin position="1164"/>
        <end position="1181"/>
    </location>
</feature>
<keyword evidence="4" id="KW-0347">Helicase</keyword>
<dbReference type="Pfam" id="PF00271">
    <property type="entry name" value="Helicase_C"/>
    <property type="match status" value="1"/>
</dbReference>
<feature type="region of interest" description="Disordered" evidence="6">
    <location>
        <begin position="183"/>
        <end position="205"/>
    </location>
</feature>
<dbReference type="AlphaFoldDB" id="A0AA39CXP9"/>
<protein>
    <recommendedName>
        <fullName evidence="11">RNA helicase</fullName>
    </recommendedName>
</protein>
<sequence length="1181" mass="131494">MGCSDNRYALLESGAGSFICPIASMASSEHSLTILILDIQKVQNARSPVGHPYLSALRPFARQQLKPLRILERSVTNVRCLHTEALQTTAPLSDDGINWQPSDLSGKGRSSGTQETWTEEAENILAGQRDGAENALTKTALGQTYTVQESRLFNLNLPQVNIRSSIETLKLARGLGLPEDELILDPYSRTPPKRKSQSGQAEPKELAPGIRMRLAYLEKTSLPHMKEIAAKRAKLPIIAHDPVEGKKSLIDTINSSDVTVVLAKTGSGKTTQVPQLILENGILKNKGPETRILCAEPRRIAATSTARRIAYERGETLGQSVGYQIRNEVQLPNSHGSITLCTTGILLHRLLTQGWPFLQQFSHIMLDEVHERDAQLDLVLSLIRRHTQTLKDCGFDYPKIILMSATIDPSSFLKYFDRSSDPGALTASSFEVGGSGHPVRTLYLPEILNELALCKDLHPTMQALLQGKTTKSSADYIKNELIYGALQQEPYQQVNCEGSNVNRTCSMTSIDANTNTPISTPSSHYIGLVTAVIAHLVSTKPEGDVLVFLPGKLDIDAIYDLLRDMKPMGIDFEDESRFRIFKLHSAFRDTNDNVFTEVPKGCRRIVLATNIAETSITLPEVVYVVDTGKMRNSIYDPLTFKRSLPYEWISKTNMIQRRGRAGRVSPGRYYALFTEERCSTFRPMARPKITVSNLADVVLLLAAHPDHGDAGDSSSPREFLQGMIDPPSEDAIESAYRDLQSLGALDLDGKITRVGAFIADMNVHAASAKGVLLGAVFGCLEPMIILACHDFNNPLIHNAELSISQVRESKRLLDRDLESDLPILIDAFRQYHAAVQAGNQKRVKQLGQERCIKHSAYLEMMLTSQAVHQTLTKYGIVDPPADGQTIFEALPEFLNYNSDNMVLMNALAVNTVTAELAAWDSTVRKWTLDVQNDGFPSRTSILHQKTKSIRRARRKYRTDGRLMAYAWKSSNDDLSDGAVWLENNSMVTPLMLILFSRSARLESPQIIKFNDWLRIETGVEGLDNTIATQSARIVMEVRKMLDRFLTWNWARILPNQEVKNETATVNVKEHLAPNGSTRKMVNAVTEMIRSDNDFWQDYRAGRRAYIEAEEAARAEEALLLAEERAENKGAILKSRLSSSYVDEDVDLREEDDDDDDGDFEPSETQNETGDVPSASRNGIDN</sequence>
<dbReference type="GO" id="GO:1990904">
    <property type="term" value="C:ribonucleoprotein complex"/>
    <property type="evidence" value="ECO:0007669"/>
    <property type="project" value="UniProtKB-ARBA"/>
</dbReference>
<dbReference type="Pfam" id="PF00270">
    <property type="entry name" value="DEAD"/>
    <property type="match status" value="1"/>
</dbReference>
<dbReference type="GO" id="GO:0016787">
    <property type="term" value="F:hydrolase activity"/>
    <property type="evidence" value="ECO:0007669"/>
    <property type="project" value="UniProtKB-KW"/>
</dbReference>
<feature type="compositionally biased region" description="Acidic residues" evidence="6">
    <location>
        <begin position="1142"/>
        <end position="1161"/>
    </location>
</feature>
<feature type="domain" description="Helicase ATP-binding" evidence="7">
    <location>
        <begin position="250"/>
        <end position="425"/>
    </location>
</feature>
<evidence type="ECO:0000256" key="2">
    <source>
        <dbReference type="ARBA" id="ARBA00022741"/>
    </source>
</evidence>
<dbReference type="EMBL" id="JAPDRN010000039">
    <property type="protein sequence ID" value="KAJ9634309.1"/>
    <property type="molecule type" value="Genomic_DNA"/>
</dbReference>
<dbReference type="InterPro" id="IPR002464">
    <property type="entry name" value="DNA/RNA_helicase_DEAH_CS"/>
</dbReference>
<feature type="region of interest" description="Disordered" evidence="6">
    <location>
        <begin position="92"/>
        <end position="114"/>
    </location>
</feature>
<evidence type="ECO:0000256" key="1">
    <source>
        <dbReference type="ARBA" id="ARBA00008792"/>
    </source>
</evidence>
<evidence type="ECO:0000313" key="10">
    <source>
        <dbReference type="Proteomes" id="UP001172681"/>
    </source>
</evidence>
<dbReference type="PANTHER" id="PTHR18934">
    <property type="entry name" value="ATP-DEPENDENT RNA HELICASE"/>
    <property type="match status" value="1"/>
</dbReference>
<comment type="caution">
    <text evidence="9">The sequence shown here is derived from an EMBL/GenBank/DDBJ whole genome shotgun (WGS) entry which is preliminary data.</text>
</comment>
<dbReference type="SUPFAM" id="SSF52540">
    <property type="entry name" value="P-loop containing nucleoside triphosphate hydrolases"/>
    <property type="match status" value="1"/>
</dbReference>
<dbReference type="GO" id="GO:0003723">
    <property type="term" value="F:RNA binding"/>
    <property type="evidence" value="ECO:0007669"/>
    <property type="project" value="TreeGrafter"/>
</dbReference>
<evidence type="ECO:0000256" key="5">
    <source>
        <dbReference type="ARBA" id="ARBA00022840"/>
    </source>
</evidence>
<dbReference type="GO" id="GO:0004386">
    <property type="term" value="F:helicase activity"/>
    <property type="evidence" value="ECO:0007669"/>
    <property type="project" value="UniProtKB-KW"/>
</dbReference>
<evidence type="ECO:0000256" key="4">
    <source>
        <dbReference type="ARBA" id="ARBA00022806"/>
    </source>
</evidence>
<organism evidence="9 10">
    <name type="scientific">Knufia peltigerae</name>
    <dbReference type="NCBI Taxonomy" id="1002370"/>
    <lineage>
        <taxon>Eukaryota</taxon>
        <taxon>Fungi</taxon>
        <taxon>Dikarya</taxon>
        <taxon>Ascomycota</taxon>
        <taxon>Pezizomycotina</taxon>
        <taxon>Eurotiomycetes</taxon>
        <taxon>Chaetothyriomycetidae</taxon>
        <taxon>Chaetothyriales</taxon>
        <taxon>Trichomeriaceae</taxon>
        <taxon>Knufia</taxon>
    </lineage>
</organism>
<feature type="region of interest" description="Disordered" evidence="6">
    <location>
        <begin position="1142"/>
        <end position="1181"/>
    </location>
</feature>
<evidence type="ECO:0000259" key="8">
    <source>
        <dbReference type="PROSITE" id="PS51194"/>
    </source>
</evidence>
<dbReference type="Proteomes" id="UP001172681">
    <property type="component" value="Unassembled WGS sequence"/>
</dbReference>
<keyword evidence="2" id="KW-0547">Nucleotide-binding</keyword>
<evidence type="ECO:0000259" key="7">
    <source>
        <dbReference type="PROSITE" id="PS51192"/>
    </source>
</evidence>
<proteinExistence type="inferred from homology"/>
<evidence type="ECO:0000313" key="9">
    <source>
        <dbReference type="EMBL" id="KAJ9634309.1"/>
    </source>
</evidence>
<gene>
    <name evidence="9" type="ORF">H2204_006386</name>
</gene>
<accession>A0AA39CXP9</accession>
<dbReference type="InterPro" id="IPR001650">
    <property type="entry name" value="Helicase_C-like"/>
</dbReference>
<dbReference type="CDD" id="cd17917">
    <property type="entry name" value="DEXHc_RHA-like"/>
    <property type="match status" value="1"/>
</dbReference>
<name>A0AA39CXP9_9EURO</name>